<gene>
    <name evidence="1" type="ORF">IFO71_19420</name>
</gene>
<evidence type="ECO:0008006" key="3">
    <source>
        <dbReference type="Google" id="ProtNLM"/>
    </source>
</evidence>
<name>A0AAW3ZPP1_9GAMM</name>
<dbReference type="EMBL" id="JACYTR010000072">
    <property type="protein sequence ID" value="MBD8527923.1"/>
    <property type="molecule type" value="Genomic_DNA"/>
</dbReference>
<accession>A0AAW3ZPP1</accession>
<dbReference type="AlphaFoldDB" id="A0AAW3ZPP1"/>
<protein>
    <recommendedName>
        <fullName evidence="3">Helix-turn-helix protein</fullName>
    </recommendedName>
</protein>
<organism evidence="1 2">
    <name type="scientific">Pseudomarimonas arenosa</name>
    <dbReference type="NCBI Taxonomy" id="2774145"/>
    <lineage>
        <taxon>Bacteria</taxon>
        <taxon>Pseudomonadati</taxon>
        <taxon>Pseudomonadota</taxon>
        <taxon>Gammaproteobacteria</taxon>
        <taxon>Lysobacterales</taxon>
        <taxon>Lysobacteraceae</taxon>
        <taxon>Pseudomarimonas</taxon>
    </lineage>
</organism>
<reference evidence="1 2" key="1">
    <citation type="submission" date="2020-09" db="EMBL/GenBank/DDBJ databases">
        <title>Pseudoxanthomonas sp. CAU 1598 isolated from sand of Yaerae Beach.</title>
        <authorList>
            <person name="Kim W."/>
        </authorList>
    </citation>
    <scope>NUCLEOTIDE SEQUENCE [LARGE SCALE GENOMIC DNA]</scope>
    <source>
        <strain evidence="1 2">CAU 1598</strain>
    </source>
</reference>
<dbReference type="RefSeq" id="WP_192031345.1">
    <property type="nucleotide sequence ID" value="NZ_JACYTR010000072.1"/>
</dbReference>
<dbReference type="Proteomes" id="UP000613768">
    <property type="component" value="Unassembled WGS sequence"/>
</dbReference>
<comment type="caution">
    <text evidence="1">The sequence shown here is derived from an EMBL/GenBank/DDBJ whole genome shotgun (WGS) entry which is preliminary data.</text>
</comment>
<evidence type="ECO:0000313" key="2">
    <source>
        <dbReference type="Proteomes" id="UP000613768"/>
    </source>
</evidence>
<sequence>MPTPERNRAKVTGRGKLPPFAAIPRHILESPEFGSLSGNAVKLLVELLGQFRGGNNGDLQLAWRFMSNRGWKSKGTLHSAKSELIEHGWLICTRQGGKHRPSLFAISWLPIDECKGKHDVLPESTASNLWKKTQTQVAIRANQPAIRANRH</sequence>
<evidence type="ECO:0000313" key="1">
    <source>
        <dbReference type="EMBL" id="MBD8527923.1"/>
    </source>
</evidence>
<proteinExistence type="predicted"/>
<keyword evidence="2" id="KW-1185">Reference proteome</keyword>